<reference evidence="2 3" key="1">
    <citation type="submission" date="2021-03" db="EMBL/GenBank/DDBJ databases">
        <title>Flavobacterium kribbensis sp. nov, an endophytic bacteria, isolated from soybean.</title>
        <authorList>
            <person name="Lee J."/>
            <person name="Seo J."/>
        </authorList>
    </citation>
    <scope>NUCLEOTIDE SEQUENCE [LARGE SCALE GENOMIC DNA]</scope>
    <source>
        <strain evidence="2 3">BB8</strain>
    </source>
</reference>
<feature type="domain" description="Tox-MPTase4" evidence="1">
    <location>
        <begin position="35"/>
        <end position="64"/>
    </location>
</feature>
<dbReference type="Pfam" id="PF15640">
    <property type="entry name" value="Tox-MPTase4"/>
    <property type="match status" value="1"/>
</dbReference>
<sequence length="79" mass="9368">MEKCLYQIKTTHTSKLYPEKDPTGGTNSWLDYKEGEYVFDEIMKNKSKFNDAQIKDAQDYMNRVIIKCERLNIDIKNIN</sequence>
<evidence type="ECO:0000259" key="1">
    <source>
        <dbReference type="Pfam" id="PF15640"/>
    </source>
</evidence>
<dbReference type="InterPro" id="IPR028912">
    <property type="entry name" value="Tox-MPTase4_dom"/>
</dbReference>
<dbReference type="Proteomes" id="UP000663440">
    <property type="component" value="Chromosome"/>
</dbReference>
<evidence type="ECO:0000313" key="3">
    <source>
        <dbReference type="Proteomes" id="UP000663440"/>
    </source>
</evidence>
<dbReference type="EMBL" id="CP071448">
    <property type="protein sequence ID" value="QSW90229.1"/>
    <property type="molecule type" value="Genomic_DNA"/>
</dbReference>
<keyword evidence="3" id="KW-1185">Reference proteome</keyword>
<gene>
    <name evidence="2" type="ORF">J0383_05265</name>
</gene>
<accession>A0ABX7QGM3</accession>
<protein>
    <recommendedName>
        <fullName evidence="1">Tox-MPTase4 domain-containing protein</fullName>
    </recommendedName>
</protein>
<proteinExistence type="predicted"/>
<evidence type="ECO:0000313" key="2">
    <source>
        <dbReference type="EMBL" id="QSW90229.1"/>
    </source>
</evidence>
<name>A0ABX7QGM3_9FLAO</name>
<organism evidence="2 3">
    <name type="scientific">Flavobacterium endoglycinae</name>
    <dbReference type="NCBI Taxonomy" id="2816357"/>
    <lineage>
        <taxon>Bacteria</taxon>
        <taxon>Pseudomonadati</taxon>
        <taxon>Bacteroidota</taxon>
        <taxon>Flavobacteriia</taxon>
        <taxon>Flavobacteriales</taxon>
        <taxon>Flavobacteriaceae</taxon>
        <taxon>Flavobacterium</taxon>
    </lineage>
</organism>
<dbReference type="RefSeq" id="WP_207297396.1">
    <property type="nucleotide sequence ID" value="NZ_CP071448.1"/>
</dbReference>